<reference evidence="3 4" key="1">
    <citation type="submission" date="2019-03" db="EMBL/GenBank/DDBJ databases">
        <title>Genomic Encyclopedia of Type Strains, Phase IV (KMG-IV): sequencing the most valuable type-strain genomes for metagenomic binning, comparative biology and taxonomic classification.</title>
        <authorList>
            <person name="Goeker M."/>
        </authorList>
    </citation>
    <scope>NUCLEOTIDE SEQUENCE [LARGE SCALE GENOMIC DNA]</scope>
    <source>
        <strain evidence="3 4">DSM 25894</strain>
    </source>
</reference>
<dbReference type="Proteomes" id="UP000294650">
    <property type="component" value="Unassembled WGS sequence"/>
</dbReference>
<name>A0A4R3MZ77_9BACI</name>
<evidence type="ECO:0000256" key="2">
    <source>
        <dbReference type="SAM" id="Phobius"/>
    </source>
</evidence>
<comment type="caution">
    <text evidence="3">The sequence shown here is derived from an EMBL/GenBank/DDBJ whole genome shotgun (WGS) entry which is preliminary data.</text>
</comment>
<keyword evidence="2" id="KW-1133">Transmembrane helix</keyword>
<keyword evidence="4" id="KW-1185">Reference proteome</keyword>
<keyword evidence="1" id="KW-0175">Coiled coil</keyword>
<organism evidence="3 4">
    <name type="scientific">Melghiribacillus thermohalophilus</name>
    <dbReference type="NCBI Taxonomy" id="1324956"/>
    <lineage>
        <taxon>Bacteria</taxon>
        <taxon>Bacillati</taxon>
        <taxon>Bacillota</taxon>
        <taxon>Bacilli</taxon>
        <taxon>Bacillales</taxon>
        <taxon>Bacillaceae</taxon>
        <taxon>Melghiribacillus</taxon>
    </lineage>
</organism>
<accession>A0A4R3MZ77</accession>
<protein>
    <submittedName>
        <fullName evidence="3">Uncharacterized protein</fullName>
    </submittedName>
</protein>
<feature type="transmembrane region" description="Helical" evidence="2">
    <location>
        <begin position="93"/>
        <end position="112"/>
    </location>
</feature>
<evidence type="ECO:0000313" key="3">
    <source>
        <dbReference type="EMBL" id="TCT20916.1"/>
    </source>
</evidence>
<keyword evidence="2" id="KW-0472">Membrane</keyword>
<keyword evidence="2" id="KW-0812">Transmembrane</keyword>
<feature type="coiled-coil region" evidence="1">
    <location>
        <begin position="2"/>
        <end position="36"/>
    </location>
</feature>
<dbReference type="EMBL" id="SMAN01000012">
    <property type="protein sequence ID" value="TCT20916.1"/>
    <property type="molecule type" value="Genomic_DNA"/>
</dbReference>
<evidence type="ECO:0000313" key="4">
    <source>
        <dbReference type="Proteomes" id="UP000294650"/>
    </source>
</evidence>
<evidence type="ECO:0000256" key="1">
    <source>
        <dbReference type="SAM" id="Coils"/>
    </source>
</evidence>
<proteinExistence type="predicted"/>
<dbReference type="AlphaFoldDB" id="A0A4R3MZ77"/>
<gene>
    <name evidence="3" type="ORF">EDD68_11244</name>
</gene>
<sequence length="113" mass="13444">MTRDLNVKIREIELRLSELEEQHDNIAEYLKNVLSENDIKVLLSDYLEYKHYLSREQIQSLISKVHSEKDKDYVIKEEMESSLRKYHIKTLKWGVTFVLSTAGLIIGIIRIFF</sequence>